<name>A0A0L0VEQ5_9BASI</name>
<feature type="region of interest" description="Disordered" evidence="1">
    <location>
        <begin position="1"/>
        <end position="25"/>
    </location>
</feature>
<evidence type="ECO:0000256" key="1">
    <source>
        <dbReference type="SAM" id="MobiDB-lite"/>
    </source>
</evidence>
<comment type="caution">
    <text evidence="2">The sequence shown here is derived from an EMBL/GenBank/DDBJ whole genome shotgun (WGS) entry which is preliminary data.</text>
</comment>
<accession>A0A0L0VEQ5</accession>
<organism evidence="2 3">
    <name type="scientific">Puccinia striiformis f. sp. tritici PST-78</name>
    <dbReference type="NCBI Taxonomy" id="1165861"/>
    <lineage>
        <taxon>Eukaryota</taxon>
        <taxon>Fungi</taxon>
        <taxon>Dikarya</taxon>
        <taxon>Basidiomycota</taxon>
        <taxon>Pucciniomycotina</taxon>
        <taxon>Pucciniomycetes</taxon>
        <taxon>Pucciniales</taxon>
        <taxon>Pucciniaceae</taxon>
        <taxon>Puccinia</taxon>
    </lineage>
</organism>
<sequence>MSQLAVSTPSIPSKQTNASRLDTQRSSVHGKYLINRASKKKATFQLHSSILPGLRSQIVTLSDLTDPDDLSKAPGSQLKLISDVQSELNHTLDQIISAISILYAQPPDPLTIRGNDGHLEECKYFRLNNFLHYLADFLLEDIKPVCSASSELIEKLKLSTDPDQFNSDVYVVRSELNHTLDQMILAISILHAQPPDSSIMGSNDGHLEECKYFRLNNFLHGLADFLLVDIGPVCAASSKLIGKLKLITDPDQFNSDVYVVRVREDLLERKSDFLASIDGVIQWLTGTDFDIVQLGWKNEILVLDELLETIRDLTGYSVDPTEYNSLIPLAKLVIPLIKLSRIFFNKLSVQGMNRKRLPMYSKMCSHSLNSMASSLGDVIDDLSEIASLLRYDLRTPAADTCQSLIDGVQSLQDRLKSSLALIFTHFLPIIPDTENFPIQNYYKAWFATWQAMFTVAGDNLSKAAEGSISNDL</sequence>
<dbReference type="STRING" id="1165861.A0A0L0VEQ5"/>
<reference evidence="3" key="1">
    <citation type="submission" date="2014-03" db="EMBL/GenBank/DDBJ databases">
        <title>The Genome Sequence of Puccinia striiformis f. sp. tritici PST-78.</title>
        <authorList>
            <consortium name="The Broad Institute Genome Sequencing Platform"/>
            <person name="Cuomo C."/>
            <person name="Hulbert S."/>
            <person name="Chen X."/>
            <person name="Walker B."/>
            <person name="Young S.K."/>
            <person name="Zeng Q."/>
            <person name="Gargeya S."/>
            <person name="Fitzgerald M."/>
            <person name="Haas B."/>
            <person name="Abouelleil A."/>
            <person name="Alvarado L."/>
            <person name="Arachchi H.M."/>
            <person name="Berlin A.M."/>
            <person name="Chapman S.B."/>
            <person name="Goldberg J."/>
            <person name="Griggs A."/>
            <person name="Gujja S."/>
            <person name="Hansen M."/>
            <person name="Howarth C."/>
            <person name="Imamovic A."/>
            <person name="Larimer J."/>
            <person name="McCowan C."/>
            <person name="Montmayeur A."/>
            <person name="Murphy C."/>
            <person name="Neiman D."/>
            <person name="Pearson M."/>
            <person name="Priest M."/>
            <person name="Roberts A."/>
            <person name="Saif S."/>
            <person name="Shea T."/>
            <person name="Sisk P."/>
            <person name="Sykes S."/>
            <person name="Wortman J."/>
            <person name="Nusbaum C."/>
            <person name="Birren B."/>
        </authorList>
    </citation>
    <scope>NUCLEOTIDE SEQUENCE [LARGE SCALE GENOMIC DNA]</scope>
    <source>
        <strain evidence="3">race PST-78</strain>
    </source>
</reference>
<protein>
    <submittedName>
        <fullName evidence="2">Uncharacterized protein</fullName>
    </submittedName>
</protein>
<dbReference type="OrthoDB" id="10651630at2759"/>
<dbReference type="PANTHER" id="PTHR33069">
    <property type="entry name" value="CHROMOSOME 7, WHOLE GENOME SHOTGUN SEQUENCE-RELATED"/>
    <property type="match status" value="1"/>
</dbReference>
<keyword evidence="3" id="KW-1185">Reference proteome</keyword>
<evidence type="ECO:0000313" key="2">
    <source>
        <dbReference type="EMBL" id="KNE97681.1"/>
    </source>
</evidence>
<dbReference type="Proteomes" id="UP000054564">
    <property type="component" value="Unassembled WGS sequence"/>
</dbReference>
<dbReference type="EMBL" id="AJIL01000065">
    <property type="protein sequence ID" value="KNE97681.1"/>
    <property type="molecule type" value="Genomic_DNA"/>
</dbReference>
<evidence type="ECO:0000313" key="3">
    <source>
        <dbReference type="Proteomes" id="UP000054564"/>
    </source>
</evidence>
<dbReference type="AlphaFoldDB" id="A0A0L0VEQ5"/>
<dbReference type="PANTHER" id="PTHR33069:SF3">
    <property type="entry name" value="DYNEIN HEAVY CHAIN TAIL DOMAIN-CONTAINING PROTEIN"/>
    <property type="match status" value="1"/>
</dbReference>
<gene>
    <name evidence="2" type="ORF">PSTG_09085</name>
</gene>
<proteinExistence type="predicted"/>